<reference evidence="1" key="1">
    <citation type="submission" date="2022-02" db="EMBL/GenBank/DDBJ databases">
        <title>Plant Genome Project.</title>
        <authorList>
            <person name="Zhang R.-G."/>
        </authorList>
    </citation>
    <scope>NUCLEOTIDE SEQUENCE</scope>
    <source>
        <strain evidence="1">AT1</strain>
    </source>
</reference>
<evidence type="ECO:0000313" key="2">
    <source>
        <dbReference type="Proteomes" id="UP001062846"/>
    </source>
</evidence>
<name>A0ACC0NE25_RHOML</name>
<dbReference type="Proteomes" id="UP001062846">
    <property type="component" value="Chromosome 6"/>
</dbReference>
<gene>
    <name evidence="1" type="ORF">RHMOL_Rhmol06G0162600</name>
</gene>
<keyword evidence="2" id="KW-1185">Reference proteome</keyword>
<accession>A0ACC0NE25</accession>
<organism evidence="1 2">
    <name type="scientific">Rhododendron molle</name>
    <name type="common">Chinese azalea</name>
    <name type="synonym">Azalea mollis</name>
    <dbReference type="NCBI Taxonomy" id="49168"/>
    <lineage>
        <taxon>Eukaryota</taxon>
        <taxon>Viridiplantae</taxon>
        <taxon>Streptophyta</taxon>
        <taxon>Embryophyta</taxon>
        <taxon>Tracheophyta</taxon>
        <taxon>Spermatophyta</taxon>
        <taxon>Magnoliopsida</taxon>
        <taxon>eudicotyledons</taxon>
        <taxon>Gunneridae</taxon>
        <taxon>Pentapetalae</taxon>
        <taxon>asterids</taxon>
        <taxon>Ericales</taxon>
        <taxon>Ericaceae</taxon>
        <taxon>Ericoideae</taxon>
        <taxon>Rhodoreae</taxon>
        <taxon>Rhododendron</taxon>
    </lineage>
</organism>
<sequence>MPFMMRDFLVARFLGQFLHLKHNRKAEAVFSTYIHALIRNKMRIVQNAVLSSDATSECHGSMDREFSSMEASFSSGICDHCGNI</sequence>
<evidence type="ECO:0000313" key="1">
    <source>
        <dbReference type="EMBL" id="KAI8551149.1"/>
    </source>
</evidence>
<comment type="caution">
    <text evidence="1">The sequence shown here is derived from an EMBL/GenBank/DDBJ whole genome shotgun (WGS) entry which is preliminary data.</text>
</comment>
<protein>
    <submittedName>
        <fullName evidence="1">Uncharacterized protein</fullName>
    </submittedName>
</protein>
<proteinExistence type="predicted"/>
<dbReference type="EMBL" id="CM046393">
    <property type="protein sequence ID" value="KAI8551149.1"/>
    <property type="molecule type" value="Genomic_DNA"/>
</dbReference>